<dbReference type="EMBL" id="JAVFWL010000003">
    <property type="protein sequence ID" value="KAK6741686.1"/>
    <property type="molecule type" value="Genomic_DNA"/>
</dbReference>
<reference evidence="1 2" key="1">
    <citation type="submission" date="2023-08" db="EMBL/GenBank/DDBJ databases">
        <title>A Necator americanus chromosomal reference genome.</title>
        <authorList>
            <person name="Ilik V."/>
            <person name="Petrzelkova K.J."/>
            <person name="Pardy F."/>
            <person name="Fuh T."/>
            <person name="Niatou-Singa F.S."/>
            <person name="Gouil Q."/>
            <person name="Baker L."/>
            <person name="Ritchie M.E."/>
            <person name="Jex A.R."/>
            <person name="Gazzola D."/>
            <person name="Li H."/>
            <person name="Toshio Fujiwara R."/>
            <person name="Zhan B."/>
            <person name="Aroian R.V."/>
            <person name="Pafco B."/>
            <person name="Schwarz E.M."/>
        </authorList>
    </citation>
    <scope>NUCLEOTIDE SEQUENCE [LARGE SCALE GENOMIC DNA]</scope>
    <source>
        <strain evidence="1 2">Aroian</strain>
        <tissue evidence="1">Whole animal</tissue>
    </source>
</reference>
<proteinExistence type="predicted"/>
<evidence type="ECO:0000313" key="2">
    <source>
        <dbReference type="Proteomes" id="UP001303046"/>
    </source>
</evidence>
<sequence>MLAEFDETCKKFGLRLSLDKTMFVRNGCVSDASFTLNGTNISECSSYVYLSREINMMNDVTSELGRRKRAAWGAFKSIENVVKRTKNIRLRAHQKHNRSSCFDLRFRNVGVSQAEENAISVTERGIERVTLGVTHFTQVKEGIRSSPLRH</sequence>
<name>A0ABR1CX05_NECAM</name>
<protein>
    <recommendedName>
        <fullName evidence="3">Reverse transcriptase domain-containing protein</fullName>
    </recommendedName>
</protein>
<gene>
    <name evidence="1" type="primary">Necator_chrIII.g10278</name>
    <name evidence="1" type="ORF">RB195_009513</name>
</gene>
<comment type="caution">
    <text evidence="1">The sequence shown here is derived from an EMBL/GenBank/DDBJ whole genome shotgun (WGS) entry which is preliminary data.</text>
</comment>
<keyword evidence="2" id="KW-1185">Reference proteome</keyword>
<evidence type="ECO:0008006" key="3">
    <source>
        <dbReference type="Google" id="ProtNLM"/>
    </source>
</evidence>
<organism evidence="1 2">
    <name type="scientific">Necator americanus</name>
    <name type="common">Human hookworm</name>
    <dbReference type="NCBI Taxonomy" id="51031"/>
    <lineage>
        <taxon>Eukaryota</taxon>
        <taxon>Metazoa</taxon>
        <taxon>Ecdysozoa</taxon>
        <taxon>Nematoda</taxon>
        <taxon>Chromadorea</taxon>
        <taxon>Rhabditida</taxon>
        <taxon>Rhabditina</taxon>
        <taxon>Rhabditomorpha</taxon>
        <taxon>Strongyloidea</taxon>
        <taxon>Ancylostomatidae</taxon>
        <taxon>Bunostominae</taxon>
        <taxon>Necator</taxon>
    </lineage>
</organism>
<accession>A0ABR1CX05</accession>
<evidence type="ECO:0000313" key="1">
    <source>
        <dbReference type="EMBL" id="KAK6741686.1"/>
    </source>
</evidence>
<dbReference type="Proteomes" id="UP001303046">
    <property type="component" value="Unassembled WGS sequence"/>
</dbReference>